<dbReference type="Gene3D" id="3.40.190.10">
    <property type="entry name" value="Periplasmic binding protein-like II"/>
    <property type="match status" value="2"/>
</dbReference>
<dbReference type="CDD" id="cd13589">
    <property type="entry name" value="PBP2_polyamine_RpCGA009"/>
    <property type="match status" value="1"/>
</dbReference>
<dbReference type="Proteomes" id="UP000593594">
    <property type="component" value="Chromosome"/>
</dbReference>
<dbReference type="KEGG" id="kmn:HW532_07300"/>
<dbReference type="GO" id="GO:0030976">
    <property type="term" value="F:thiamine pyrophosphate binding"/>
    <property type="evidence" value="ECO:0007669"/>
    <property type="project" value="TreeGrafter"/>
</dbReference>
<keyword evidence="5" id="KW-0574">Periplasm</keyword>
<dbReference type="EMBL" id="CP058214">
    <property type="protein sequence ID" value="QPC42529.1"/>
    <property type="molecule type" value="Genomic_DNA"/>
</dbReference>
<evidence type="ECO:0000256" key="3">
    <source>
        <dbReference type="ARBA" id="ARBA00022448"/>
    </source>
</evidence>
<comment type="subcellular location">
    <subcellularLocation>
        <location evidence="1">Periplasm</location>
    </subcellularLocation>
</comment>
<evidence type="ECO:0000313" key="8">
    <source>
        <dbReference type="Proteomes" id="UP000593594"/>
    </source>
</evidence>
<comment type="similarity">
    <text evidence="2">Belongs to the bacterial solute-binding protein 1 family.</text>
</comment>
<accession>A0A7S8C349</accession>
<dbReference type="AlphaFoldDB" id="A0A7S8C349"/>
<evidence type="ECO:0000256" key="6">
    <source>
        <dbReference type="SAM" id="SignalP"/>
    </source>
</evidence>
<keyword evidence="4 6" id="KW-0732">Signal</keyword>
<evidence type="ECO:0000256" key="5">
    <source>
        <dbReference type="ARBA" id="ARBA00022764"/>
    </source>
</evidence>
<evidence type="ECO:0000256" key="1">
    <source>
        <dbReference type="ARBA" id="ARBA00004418"/>
    </source>
</evidence>
<name>A0A7S8C349_9HYPH</name>
<dbReference type="PANTHER" id="PTHR30006:SF3">
    <property type="entry name" value="THIAMINE-BINDING PERIPLASMIC PROTEIN"/>
    <property type="match status" value="1"/>
</dbReference>
<dbReference type="GO" id="GO:0030975">
    <property type="term" value="F:thiamine binding"/>
    <property type="evidence" value="ECO:0007669"/>
    <property type="project" value="TreeGrafter"/>
</dbReference>
<organism evidence="7 8">
    <name type="scientific">Kaustia mangrovi</name>
    <dbReference type="NCBI Taxonomy" id="2593653"/>
    <lineage>
        <taxon>Bacteria</taxon>
        <taxon>Pseudomonadati</taxon>
        <taxon>Pseudomonadota</taxon>
        <taxon>Alphaproteobacteria</taxon>
        <taxon>Hyphomicrobiales</taxon>
        <taxon>Parvibaculaceae</taxon>
        <taxon>Kaustia</taxon>
    </lineage>
</organism>
<dbReference type="SUPFAM" id="SSF53850">
    <property type="entry name" value="Periplasmic binding protein-like II"/>
    <property type="match status" value="1"/>
</dbReference>
<dbReference type="PANTHER" id="PTHR30006">
    <property type="entry name" value="THIAMINE-BINDING PERIPLASMIC PROTEIN-RELATED"/>
    <property type="match status" value="1"/>
</dbReference>
<keyword evidence="3" id="KW-0813">Transport</keyword>
<dbReference type="GO" id="GO:0015888">
    <property type="term" value="P:thiamine transport"/>
    <property type="evidence" value="ECO:0007669"/>
    <property type="project" value="TreeGrafter"/>
</dbReference>
<sequence length="361" mass="40106">MLYARGKRARGPVVSALALALTLAWPYSQADAEVSCPGDKPASIVVNASGGAMANAMRKAFTDDFETIHGIEVIDTSPADIAKLKAMVTSGNVEWAVTEIGGQNILRAVQEGLLEPIDYDIVDISGFPETVKKNKKWFAKSAYATVLGYSTEAFPDDHPQSWADFWDVEKYPGPRSLRDDPADNLEYALLADGVAPEDLYPLDVDRAFRKLDEIAPHITVWWTSGQQPAQLLLDGEVVLASGWNGRFYNLIQDGAPLDIEWSEGMMKLSAYGIPKGAPDACWGQHYLQVMTDPKRQAVYAEEIGYPGLHLDSPQYVDKKLAPYLPTAPDNIDKLIWSDLEWWTEHGAEVKKRWTLWKLSHQ</sequence>
<gene>
    <name evidence="7" type="ORF">HW532_07300</name>
</gene>
<keyword evidence="8" id="KW-1185">Reference proteome</keyword>
<evidence type="ECO:0000313" key="7">
    <source>
        <dbReference type="EMBL" id="QPC42529.1"/>
    </source>
</evidence>
<dbReference type="Pfam" id="PF13416">
    <property type="entry name" value="SBP_bac_8"/>
    <property type="match status" value="1"/>
</dbReference>
<evidence type="ECO:0000256" key="2">
    <source>
        <dbReference type="ARBA" id="ARBA00008520"/>
    </source>
</evidence>
<dbReference type="RefSeq" id="WP_213163763.1">
    <property type="nucleotide sequence ID" value="NZ_CP058214.1"/>
</dbReference>
<feature type="chain" id="PRO_5032764634" evidence="6">
    <location>
        <begin position="31"/>
        <end position="361"/>
    </location>
</feature>
<dbReference type="GO" id="GO:0030288">
    <property type="term" value="C:outer membrane-bounded periplasmic space"/>
    <property type="evidence" value="ECO:0007669"/>
    <property type="project" value="TreeGrafter"/>
</dbReference>
<feature type="signal peptide" evidence="6">
    <location>
        <begin position="1"/>
        <end position="30"/>
    </location>
</feature>
<evidence type="ECO:0000256" key="4">
    <source>
        <dbReference type="ARBA" id="ARBA00022729"/>
    </source>
</evidence>
<protein>
    <submittedName>
        <fullName evidence="7">ABC transporter substrate-binding protein</fullName>
    </submittedName>
</protein>
<proteinExistence type="inferred from homology"/>
<dbReference type="InterPro" id="IPR006059">
    <property type="entry name" value="SBP"/>
</dbReference>
<reference evidence="7 8" key="1">
    <citation type="submission" date="2020-06" db="EMBL/GenBank/DDBJ databases">
        <title>Genome sequence of 2 isolates from Red Sea Mangroves.</title>
        <authorList>
            <person name="Sefrji F."/>
            <person name="Michoud G."/>
            <person name="Merlino G."/>
            <person name="Daffonchio D."/>
        </authorList>
    </citation>
    <scope>NUCLEOTIDE SEQUENCE [LARGE SCALE GENOMIC DNA]</scope>
    <source>
        <strain evidence="7 8">R1DC25</strain>
    </source>
</reference>